<evidence type="ECO:0008006" key="4">
    <source>
        <dbReference type="Google" id="ProtNLM"/>
    </source>
</evidence>
<reference evidence="2 3" key="1">
    <citation type="submission" date="2014-04" db="EMBL/GenBank/DDBJ databases">
        <authorList>
            <consortium name="DOE Joint Genome Institute"/>
            <person name="Kuo A."/>
            <person name="Gay G."/>
            <person name="Dore J."/>
            <person name="Kohler A."/>
            <person name="Nagy L.G."/>
            <person name="Floudas D."/>
            <person name="Copeland A."/>
            <person name="Barry K.W."/>
            <person name="Cichocki N."/>
            <person name="Veneault-Fourrey C."/>
            <person name="LaButti K."/>
            <person name="Lindquist E.A."/>
            <person name="Lipzen A."/>
            <person name="Lundell T."/>
            <person name="Morin E."/>
            <person name="Murat C."/>
            <person name="Sun H."/>
            <person name="Tunlid A."/>
            <person name="Henrissat B."/>
            <person name="Grigoriev I.V."/>
            <person name="Hibbett D.S."/>
            <person name="Martin F."/>
            <person name="Nordberg H.P."/>
            <person name="Cantor M.N."/>
            <person name="Hua S.X."/>
        </authorList>
    </citation>
    <scope>NUCLEOTIDE SEQUENCE [LARGE SCALE GENOMIC DNA]</scope>
    <source>
        <strain evidence="3">h7</strain>
    </source>
</reference>
<protein>
    <recommendedName>
        <fullName evidence="4">C2H2-type domain-containing protein</fullName>
    </recommendedName>
</protein>
<feature type="compositionally biased region" description="Basic and acidic residues" evidence="1">
    <location>
        <begin position="1"/>
        <end position="11"/>
    </location>
</feature>
<reference evidence="3" key="2">
    <citation type="submission" date="2015-01" db="EMBL/GenBank/DDBJ databases">
        <title>Evolutionary Origins and Diversification of the Mycorrhizal Mutualists.</title>
        <authorList>
            <consortium name="DOE Joint Genome Institute"/>
            <consortium name="Mycorrhizal Genomics Consortium"/>
            <person name="Kohler A."/>
            <person name="Kuo A."/>
            <person name="Nagy L.G."/>
            <person name="Floudas D."/>
            <person name="Copeland A."/>
            <person name="Barry K.W."/>
            <person name="Cichocki N."/>
            <person name="Veneault-Fourrey C."/>
            <person name="LaButti K."/>
            <person name="Lindquist E.A."/>
            <person name="Lipzen A."/>
            <person name="Lundell T."/>
            <person name="Morin E."/>
            <person name="Murat C."/>
            <person name="Riley R."/>
            <person name="Ohm R."/>
            <person name="Sun H."/>
            <person name="Tunlid A."/>
            <person name="Henrissat B."/>
            <person name="Grigoriev I.V."/>
            <person name="Hibbett D.S."/>
            <person name="Martin F."/>
        </authorList>
    </citation>
    <scope>NUCLEOTIDE SEQUENCE [LARGE SCALE GENOMIC DNA]</scope>
    <source>
        <strain evidence="3">h7</strain>
    </source>
</reference>
<feature type="compositionally biased region" description="Acidic residues" evidence="1">
    <location>
        <begin position="46"/>
        <end position="58"/>
    </location>
</feature>
<organism evidence="2 3">
    <name type="scientific">Hebeloma cylindrosporum</name>
    <dbReference type="NCBI Taxonomy" id="76867"/>
    <lineage>
        <taxon>Eukaryota</taxon>
        <taxon>Fungi</taxon>
        <taxon>Dikarya</taxon>
        <taxon>Basidiomycota</taxon>
        <taxon>Agaricomycotina</taxon>
        <taxon>Agaricomycetes</taxon>
        <taxon>Agaricomycetidae</taxon>
        <taxon>Agaricales</taxon>
        <taxon>Agaricineae</taxon>
        <taxon>Hymenogastraceae</taxon>
        <taxon>Hebeloma</taxon>
    </lineage>
</organism>
<sequence>MDRMTPEKRALVEQQNPVSRRRFSAVKTLSTHSRTYIRPPTPNSSSDEDADGDSDDEYIPSPVLSSNKRLRSESVEVKSEFSSIAIPSPITFRPTKRVRVSPPARNKPSPPSLVPVIQKALKDGEACDDLRNICPVCRYEQENRRMPDFRRHMETHLPKGRFWCSGVPVEVAHQYQIPDGAKPFWFQGEERIGGCGKSFSRRDARKRHLDNLNIGCVTDH</sequence>
<evidence type="ECO:0000256" key="1">
    <source>
        <dbReference type="SAM" id="MobiDB-lite"/>
    </source>
</evidence>
<dbReference type="STRING" id="686832.A0A0C2YQM8"/>
<name>A0A0C2YQM8_HEBCY</name>
<feature type="region of interest" description="Disordered" evidence="1">
    <location>
        <begin position="1"/>
        <end position="72"/>
    </location>
</feature>
<evidence type="ECO:0000313" key="3">
    <source>
        <dbReference type="Proteomes" id="UP000053424"/>
    </source>
</evidence>
<dbReference type="EMBL" id="KN831776">
    <property type="protein sequence ID" value="KIM43322.1"/>
    <property type="molecule type" value="Genomic_DNA"/>
</dbReference>
<accession>A0A0C2YQM8</accession>
<dbReference type="HOGENOM" id="CLU_1256169_0_0_1"/>
<dbReference type="AlphaFoldDB" id="A0A0C2YQM8"/>
<dbReference type="OrthoDB" id="8922241at2759"/>
<keyword evidence="3" id="KW-1185">Reference proteome</keyword>
<evidence type="ECO:0000313" key="2">
    <source>
        <dbReference type="EMBL" id="KIM43322.1"/>
    </source>
</evidence>
<gene>
    <name evidence="2" type="ORF">M413DRAFT_444152</name>
</gene>
<proteinExistence type="predicted"/>
<dbReference type="Proteomes" id="UP000053424">
    <property type="component" value="Unassembled WGS sequence"/>
</dbReference>